<comment type="caution">
    <text evidence="2">The sequence shown here is derived from an EMBL/GenBank/DDBJ whole genome shotgun (WGS) entry which is preliminary data.</text>
</comment>
<protein>
    <submittedName>
        <fullName evidence="2">Uncharacterized protein</fullName>
    </submittedName>
</protein>
<accession>A0A016U6A8</accession>
<sequence length="105" mass="12476">MGEGEGCSEECGEESRTGGQRIAKGELRPLFLTNNSGNMPNSKETIRLRHEKARMRRVRVWRLWRQQEQLHEQDGMRKKMPVSNMILPAYHEKKESNFRRDYLKM</sequence>
<feature type="compositionally biased region" description="Acidic residues" evidence="1">
    <location>
        <begin position="1"/>
        <end position="12"/>
    </location>
</feature>
<organism evidence="2 3">
    <name type="scientific">Ancylostoma ceylanicum</name>
    <dbReference type="NCBI Taxonomy" id="53326"/>
    <lineage>
        <taxon>Eukaryota</taxon>
        <taxon>Metazoa</taxon>
        <taxon>Ecdysozoa</taxon>
        <taxon>Nematoda</taxon>
        <taxon>Chromadorea</taxon>
        <taxon>Rhabditida</taxon>
        <taxon>Rhabditina</taxon>
        <taxon>Rhabditomorpha</taxon>
        <taxon>Strongyloidea</taxon>
        <taxon>Ancylostomatidae</taxon>
        <taxon>Ancylostomatinae</taxon>
        <taxon>Ancylostoma</taxon>
    </lineage>
</organism>
<dbReference type="AlphaFoldDB" id="A0A016U6A8"/>
<name>A0A016U6A8_9BILA</name>
<feature type="region of interest" description="Disordered" evidence="1">
    <location>
        <begin position="1"/>
        <end position="26"/>
    </location>
</feature>
<gene>
    <name evidence="2" type="primary">Acey_s0056.g2716</name>
    <name evidence="2" type="ORF">Y032_0056g2716</name>
</gene>
<evidence type="ECO:0000313" key="2">
    <source>
        <dbReference type="EMBL" id="EYC10382.1"/>
    </source>
</evidence>
<evidence type="ECO:0000256" key="1">
    <source>
        <dbReference type="SAM" id="MobiDB-lite"/>
    </source>
</evidence>
<reference evidence="3" key="1">
    <citation type="journal article" date="2015" name="Nat. Genet.">
        <title>The genome and transcriptome of the zoonotic hookworm Ancylostoma ceylanicum identify infection-specific gene families.</title>
        <authorList>
            <person name="Schwarz E.M."/>
            <person name="Hu Y."/>
            <person name="Antoshechkin I."/>
            <person name="Miller M.M."/>
            <person name="Sternberg P.W."/>
            <person name="Aroian R.V."/>
        </authorList>
    </citation>
    <scope>NUCLEOTIDE SEQUENCE</scope>
    <source>
        <strain evidence="3">HY135</strain>
    </source>
</reference>
<proteinExistence type="predicted"/>
<evidence type="ECO:0000313" key="3">
    <source>
        <dbReference type="Proteomes" id="UP000024635"/>
    </source>
</evidence>
<dbReference type="EMBL" id="JARK01001392">
    <property type="protein sequence ID" value="EYC10382.1"/>
    <property type="molecule type" value="Genomic_DNA"/>
</dbReference>
<dbReference type="Proteomes" id="UP000024635">
    <property type="component" value="Unassembled WGS sequence"/>
</dbReference>
<keyword evidence="3" id="KW-1185">Reference proteome</keyword>